<accession>A0A2K8SG43</accession>
<evidence type="ECO:0000313" key="1">
    <source>
        <dbReference type="EMBL" id="AUB34432.1"/>
    </source>
</evidence>
<reference evidence="1 2" key="1">
    <citation type="submission" date="2017-11" db="EMBL/GenBank/DDBJ databases">
        <title>Complete genome of a free-living desiccation-tolerant cyanobacterium and its photosynthetic adaptation to extreme terrestrial habitat.</title>
        <authorList>
            <person name="Shang J."/>
        </authorList>
    </citation>
    <scope>NUCLEOTIDE SEQUENCE [LARGE SCALE GENOMIC DNA]</scope>
    <source>
        <strain evidence="1 2">CCNUN1</strain>
    </source>
</reference>
<dbReference type="EMBL" id="CP024785">
    <property type="protein sequence ID" value="AUB34432.1"/>
    <property type="molecule type" value="Genomic_DNA"/>
</dbReference>
<dbReference type="AlphaFoldDB" id="A0A2K8SG43"/>
<proteinExistence type="predicted"/>
<keyword evidence="2" id="KW-1185">Reference proteome</keyword>
<name>A0A2K8SG43_9NOSO</name>
<protein>
    <submittedName>
        <fullName evidence="1">Uncharacterized protein</fullName>
    </submittedName>
</protein>
<dbReference type="Proteomes" id="UP000232003">
    <property type="component" value="Chromosome"/>
</dbReference>
<gene>
    <name evidence="1" type="ORF">COO91_00252</name>
</gene>
<dbReference type="KEGG" id="nfl:COO91_00252"/>
<organism evidence="1 2">
    <name type="scientific">Nostoc flagelliforme CCNUN1</name>
    <dbReference type="NCBI Taxonomy" id="2038116"/>
    <lineage>
        <taxon>Bacteria</taxon>
        <taxon>Bacillati</taxon>
        <taxon>Cyanobacteriota</taxon>
        <taxon>Cyanophyceae</taxon>
        <taxon>Nostocales</taxon>
        <taxon>Nostocaceae</taxon>
        <taxon>Nostoc</taxon>
    </lineage>
</organism>
<sequence length="56" mass="6433">MGSWERGIGTRDFQLKKYPIPAGRYANAFRAGGRKQRGETSRVESRNWDNLFFGVP</sequence>
<evidence type="ECO:0000313" key="2">
    <source>
        <dbReference type="Proteomes" id="UP000232003"/>
    </source>
</evidence>